<feature type="domain" description="FHA" evidence="5">
    <location>
        <begin position="407"/>
        <end position="456"/>
    </location>
</feature>
<dbReference type="SMART" id="SM00240">
    <property type="entry name" value="FHA"/>
    <property type="match status" value="1"/>
</dbReference>
<dbReference type="InterPro" id="IPR008984">
    <property type="entry name" value="SMAD_FHA_dom_sf"/>
</dbReference>
<dbReference type="PROSITE" id="PS51292">
    <property type="entry name" value="ZF_RING_CH"/>
    <property type="match status" value="1"/>
</dbReference>
<feature type="compositionally biased region" description="Low complexity" evidence="4">
    <location>
        <begin position="495"/>
        <end position="522"/>
    </location>
</feature>
<keyword evidence="3" id="KW-0862">Zinc</keyword>
<dbReference type="SMART" id="SM00744">
    <property type="entry name" value="RINGv"/>
    <property type="match status" value="1"/>
</dbReference>
<dbReference type="Pfam" id="PF00498">
    <property type="entry name" value="FHA"/>
    <property type="match status" value="1"/>
</dbReference>
<feature type="domain" description="RING-CH-type" evidence="6">
    <location>
        <begin position="286"/>
        <end position="362"/>
    </location>
</feature>
<keyword evidence="1" id="KW-0479">Metal-binding</keyword>
<evidence type="ECO:0000256" key="1">
    <source>
        <dbReference type="ARBA" id="ARBA00022723"/>
    </source>
</evidence>
<name>A0A976M665_THEOR</name>
<evidence type="ECO:0008006" key="9">
    <source>
        <dbReference type="Google" id="ProtNLM"/>
    </source>
</evidence>
<dbReference type="InterPro" id="IPR013083">
    <property type="entry name" value="Znf_RING/FYVE/PHD"/>
</dbReference>
<evidence type="ECO:0000256" key="4">
    <source>
        <dbReference type="SAM" id="MobiDB-lite"/>
    </source>
</evidence>
<evidence type="ECO:0000256" key="2">
    <source>
        <dbReference type="ARBA" id="ARBA00022771"/>
    </source>
</evidence>
<proteinExistence type="predicted"/>
<dbReference type="SUPFAM" id="SSF57850">
    <property type="entry name" value="RING/U-box"/>
    <property type="match status" value="1"/>
</dbReference>
<accession>A0A976M665</accession>
<protein>
    <recommendedName>
        <fullName evidence="9">FHA domain protein</fullName>
    </recommendedName>
</protein>
<dbReference type="Gene3D" id="3.30.40.10">
    <property type="entry name" value="Zinc/RING finger domain, C3HC4 (zinc finger)"/>
    <property type="match status" value="1"/>
</dbReference>
<keyword evidence="2" id="KW-0863">Zinc-finger</keyword>
<evidence type="ECO:0000313" key="7">
    <source>
        <dbReference type="EMBL" id="UKJ87914.2"/>
    </source>
</evidence>
<reference evidence="7" key="1">
    <citation type="submission" date="2022-07" db="EMBL/GenBank/DDBJ databases">
        <title>Evaluation of T. orientalis genome assembly methods using nanopore sequencing and analysis of variation between genomes.</title>
        <authorList>
            <person name="Yam J."/>
            <person name="Micallef M.L."/>
            <person name="Liu M."/>
            <person name="Djordjevic S.P."/>
            <person name="Bogema D.R."/>
            <person name="Jenkins C."/>
        </authorList>
    </citation>
    <scope>NUCLEOTIDE SEQUENCE</scope>
    <source>
        <strain evidence="7">Fish Creek</strain>
    </source>
</reference>
<dbReference type="GO" id="GO:0008270">
    <property type="term" value="F:zinc ion binding"/>
    <property type="evidence" value="ECO:0007669"/>
    <property type="project" value="UniProtKB-KW"/>
</dbReference>
<dbReference type="CDD" id="cd00060">
    <property type="entry name" value="FHA"/>
    <property type="match status" value="1"/>
</dbReference>
<dbReference type="CDD" id="cd16495">
    <property type="entry name" value="RING_CH-C4HC3_MARCH"/>
    <property type="match status" value="1"/>
</dbReference>
<dbReference type="PANTHER" id="PTHR46210">
    <property type="entry name" value="FHA DOMAIN-CONTAINING PROTEIN"/>
    <property type="match status" value="1"/>
</dbReference>
<dbReference type="PROSITE" id="PS50006">
    <property type="entry name" value="FHA_DOMAIN"/>
    <property type="match status" value="1"/>
</dbReference>
<dbReference type="SUPFAM" id="SSF49879">
    <property type="entry name" value="SMAD/FHA domain"/>
    <property type="match status" value="1"/>
</dbReference>
<evidence type="ECO:0000259" key="6">
    <source>
        <dbReference type="PROSITE" id="PS51292"/>
    </source>
</evidence>
<dbReference type="AlphaFoldDB" id="A0A976M665"/>
<dbReference type="InterPro" id="IPR000253">
    <property type="entry name" value="FHA_dom"/>
</dbReference>
<gene>
    <name evidence="7" type="ORF">MACJ_000356</name>
</gene>
<sequence>MFVSGFSPPYMLHVTTKTWLRDSHDLFDYETNHLVCVSHFAASCGLKLLREESDVRAIEYNNVVDKEHDHLLSVVCKRTGEYVVMPAEKVPGSLLYPQKLWLIVRTLPYQRYALQENDIIKLGRFRLRVKQLVPGPLETPNSTSALGACSHIAARCPGSNSPECPYYGDAAAHNSNCNAECTSCSSQEAGASQSMARNSRDGGDEQLVKLFDGVIPEKTITFEEQCNMQCRICLAEGYLYNPMSSSDNTNTPLHSSKETSLDAASDKDLSGHFARNADFSGSNAAMTPENGLGSLTPSASSFEADRLICACECKGSIKYVHVECLRKWIDSRWNLKGDEPMPSMVFIREVSCELCKTNYPCYIRQNGELIQIVKMPKMSVPFLVLENITPHAIKGVHLLSMKDMKDLKLGRGHESDVRIPDVSISRYHATIRYEGGQFYLEDHDSKFGTLVSMRRPRMVSHKEPLSVQVGRSVINLAIDESLPYVQNRVMALTTSKGSSNSNGNPSPNGNGSSNMTSSSNGSVGAQPNIYRNVEPGSNMGLTSSSAHGSFAGGMTLTATGEVGNNFVGLNARLGPNAFSTNSASFMVNPNNFGSANSNGASGPVSNPSSYVGGSSNNYVPNVGSSASSSGASYLSADSNNSNNPGLLVPPWATIEYENALNSSRYLSFLQTAYSTVINSNPASPINTTPSSAMNISPSNAVNTNAATGNSPTGMNAANASTGMMGRGGNLASPTNPALNLATPLGVASSGLGSMSPDPSGNVIATNTGRNNLVTTISASPRTPTNAVPGMGSAASSASGITNTYWSFVRNAIRTGYDPDILDGLGNRRLNSFRIHRSALRAGGAASAQSATNPNAPASGAPGNQPVTSGEEVDMMLPDSVFIANWHASRPANADLNVDTSSSALEQRHSSQEMDKPVTRL</sequence>
<feature type="region of interest" description="Disordered" evidence="4">
    <location>
        <begin position="843"/>
        <end position="870"/>
    </location>
</feature>
<dbReference type="Proteomes" id="UP000244803">
    <property type="component" value="Chromosome 1"/>
</dbReference>
<feature type="region of interest" description="Disordered" evidence="4">
    <location>
        <begin position="494"/>
        <end position="541"/>
    </location>
</feature>
<dbReference type="Pfam" id="PF12906">
    <property type="entry name" value="RINGv"/>
    <property type="match status" value="1"/>
</dbReference>
<feature type="region of interest" description="Disordered" evidence="4">
    <location>
        <begin position="899"/>
        <end position="920"/>
    </location>
</feature>
<dbReference type="PANTHER" id="PTHR46210:SF1">
    <property type="entry name" value="FHA DOMAIN-CONTAINING PROTEIN"/>
    <property type="match status" value="1"/>
</dbReference>
<dbReference type="EMBL" id="CP056065">
    <property type="protein sequence ID" value="UKJ87914.2"/>
    <property type="molecule type" value="Genomic_DNA"/>
</dbReference>
<evidence type="ECO:0000259" key="5">
    <source>
        <dbReference type="PROSITE" id="PS50006"/>
    </source>
</evidence>
<feature type="compositionally biased region" description="Basic and acidic residues" evidence="4">
    <location>
        <begin position="905"/>
        <end position="920"/>
    </location>
</feature>
<dbReference type="OrthoDB" id="264354at2759"/>
<organism evidence="7 8">
    <name type="scientific">Theileria orientalis</name>
    <dbReference type="NCBI Taxonomy" id="68886"/>
    <lineage>
        <taxon>Eukaryota</taxon>
        <taxon>Sar</taxon>
        <taxon>Alveolata</taxon>
        <taxon>Apicomplexa</taxon>
        <taxon>Aconoidasida</taxon>
        <taxon>Piroplasmida</taxon>
        <taxon>Theileriidae</taxon>
        <taxon>Theileria</taxon>
    </lineage>
</organism>
<evidence type="ECO:0000256" key="3">
    <source>
        <dbReference type="ARBA" id="ARBA00022833"/>
    </source>
</evidence>
<evidence type="ECO:0000313" key="8">
    <source>
        <dbReference type="Proteomes" id="UP000244803"/>
    </source>
</evidence>
<dbReference type="Gene3D" id="2.60.200.20">
    <property type="match status" value="1"/>
</dbReference>
<dbReference type="InterPro" id="IPR011016">
    <property type="entry name" value="Znf_RING-CH"/>
</dbReference>